<feature type="transmembrane region" description="Helical" evidence="6">
    <location>
        <begin position="130"/>
        <end position="154"/>
    </location>
</feature>
<dbReference type="CDD" id="cd17478">
    <property type="entry name" value="MFS_FsR"/>
    <property type="match status" value="1"/>
</dbReference>
<keyword evidence="3 6" id="KW-0812">Transmembrane</keyword>
<feature type="domain" description="Major facilitator superfamily (MFS) profile" evidence="7">
    <location>
        <begin position="5"/>
        <end position="382"/>
    </location>
</feature>
<evidence type="ECO:0000313" key="9">
    <source>
        <dbReference type="Proteomes" id="UP000005104"/>
    </source>
</evidence>
<evidence type="ECO:0000256" key="6">
    <source>
        <dbReference type="SAM" id="Phobius"/>
    </source>
</evidence>
<dbReference type="InterPro" id="IPR036259">
    <property type="entry name" value="MFS_trans_sf"/>
</dbReference>
<dbReference type="Gene3D" id="1.20.1250.20">
    <property type="entry name" value="MFS general substrate transporter like domains"/>
    <property type="match status" value="2"/>
</dbReference>
<dbReference type="eggNOG" id="COG2271">
    <property type="taxonomic scope" value="Bacteria"/>
</dbReference>
<dbReference type="InterPro" id="IPR020846">
    <property type="entry name" value="MFS_dom"/>
</dbReference>
<name>H5XZ52_9FIRM</name>
<dbReference type="HOGENOM" id="CLU_040537_0_0_9"/>
<evidence type="ECO:0000256" key="2">
    <source>
        <dbReference type="ARBA" id="ARBA00022448"/>
    </source>
</evidence>
<evidence type="ECO:0000256" key="1">
    <source>
        <dbReference type="ARBA" id="ARBA00004651"/>
    </source>
</evidence>
<feature type="transmembrane region" description="Helical" evidence="6">
    <location>
        <begin position="82"/>
        <end position="109"/>
    </location>
</feature>
<keyword evidence="5 6" id="KW-0472">Membrane</keyword>
<accession>H5XZ52</accession>
<gene>
    <name evidence="8" type="ORF">DesyoDRAFT_4815</name>
</gene>
<dbReference type="RefSeq" id="WP_007786820.1">
    <property type="nucleotide sequence ID" value="NZ_CM001441.1"/>
</dbReference>
<comment type="subcellular location">
    <subcellularLocation>
        <location evidence="1">Cell membrane</location>
        <topology evidence="1">Multi-pass membrane protein</topology>
    </subcellularLocation>
</comment>
<dbReference type="Pfam" id="PF07690">
    <property type="entry name" value="MFS_1"/>
    <property type="match status" value="1"/>
</dbReference>
<evidence type="ECO:0000256" key="5">
    <source>
        <dbReference type="ARBA" id="ARBA00023136"/>
    </source>
</evidence>
<feature type="transmembrane region" description="Helical" evidence="6">
    <location>
        <begin position="294"/>
        <end position="316"/>
    </location>
</feature>
<feature type="transmembrane region" description="Helical" evidence="6">
    <location>
        <begin position="328"/>
        <end position="350"/>
    </location>
</feature>
<dbReference type="EMBL" id="CM001441">
    <property type="protein sequence ID" value="EHQ91758.1"/>
    <property type="molecule type" value="Genomic_DNA"/>
</dbReference>
<sequence>MINPYLWILSIGHLIIDLGQGILPILMPLLAQSLHLSYFQVGTVVLAFTFSSAIIQPVFGVLSDRYSMPWLMPLGLFLSGLGLALTGIVNSYALLLLVVLLSGIGVAGYHPEGSKVAHFVSEDSKAGASMAIFSVGGNLGFGLGPMLAIFLLSFAGLDSILGVMIPGALAALVFLFLMPKFKKILEKKPSKQKSDSALNTRSDDRRSLVLLILYVTIRSWIHSGLIYFIPFYYPSFKGIPDPEYLVSMFLIAGVVGTVLGGPFADRFGGRNGMLASMAVSLFTVYPFIHFNGTWIPVLAFIVGASVISTFSVTVVFGQRLLPNNIGLASGLMLGFGVGMGSIGIILLGVIADHMGLPLTMNLISLLPVLGIILAFTLPDIRAGGSVAK</sequence>
<evidence type="ECO:0000256" key="3">
    <source>
        <dbReference type="ARBA" id="ARBA00022692"/>
    </source>
</evidence>
<feature type="transmembrane region" description="Helical" evidence="6">
    <location>
        <begin position="271"/>
        <end position="288"/>
    </location>
</feature>
<dbReference type="InterPro" id="IPR011701">
    <property type="entry name" value="MFS"/>
</dbReference>
<dbReference type="PANTHER" id="PTHR43129">
    <property type="entry name" value="FOSMIDOMYCIN RESISTANCE PROTEIN"/>
    <property type="match status" value="1"/>
</dbReference>
<dbReference type="GO" id="GO:0005886">
    <property type="term" value="C:plasma membrane"/>
    <property type="evidence" value="ECO:0007669"/>
    <property type="project" value="UniProtKB-SubCell"/>
</dbReference>
<dbReference type="PANTHER" id="PTHR43129:SF1">
    <property type="entry name" value="FOSMIDOMYCIN RESISTANCE PROTEIN"/>
    <property type="match status" value="1"/>
</dbReference>
<keyword evidence="9" id="KW-1185">Reference proteome</keyword>
<reference evidence="8 9" key="1">
    <citation type="submission" date="2011-11" db="EMBL/GenBank/DDBJ databases">
        <title>The Noncontiguous Finished genome of Desulfosporosinus youngiae DSM 17734.</title>
        <authorList>
            <consortium name="US DOE Joint Genome Institute (JGI-PGF)"/>
            <person name="Lucas S."/>
            <person name="Han J."/>
            <person name="Lapidus A."/>
            <person name="Cheng J.-F."/>
            <person name="Goodwin L."/>
            <person name="Pitluck S."/>
            <person name="Peters L."/>
            <person name="Ovchinnikova G."/>
            <person name="Lu M."/>
            <person name="Land M.L."/>
            <person name="Hauser L."/>
            <person name="Pester M."/>
            <person name="Spring S."/>
            <person name="Ollivier B."/>
            <person name="Rattei T."/>
            <person name="Klenk H.-P."/>
            <person name="Wagner M."/>
            <person name="Loy A."/>
            <person name="Woyke T.J."/>
        </authorList>
    </citation>
    <scope>NUCLEOTIDE SEQUENCE [LARGE SCALE GENOMIC DNA]</scope>
    <source>
        <strain evidence="8 9">DSM 17734</strain>
    </source>
</reference>
<feature type="transmembrane region" description="Helical" evidence="6">
    <location>
        <begin position="38"/>
        <end position="62"/>
    </location>
</feature>
<dbReference type="Proteomes" id="UP000005104">
    <property type="component" value="Chromosome"/>
</dbReference>
<feature type="transmembrane region" description="Helical" evidence="6">
    <location>
        <begin position="244"/>
        <end position="264"/>
    </location>
</feature>
<dbReference type="STRING" id="768710.DesyoDRAFT_4815"/>
<feature type="transmembrane region" description="Helical" evidence="6">
    <location>
        <begin position="208"/>
        <end position="232"/>
    </location>
</feature>
<feature type="transmembrane region" description="Helical" evidence="6">
    <location>
        <begin position="362"/>
        <end position="380"/>
    </location>
</feature>
<feature type="transmembrane region" description="Helical" evidence="6">
    <location>
        <begin position="6"/>
        <end position="26"/>
    </location>
</feature>
<dbReference type="PROSITE" id="PS50850">
    <property type="entry name" value="MFS"/>
    <property type="match status" value="1"/>
</dbReference>
<dbReference type="OrthoDB" id="9770492at2"/>
<dbReference type="GO" id="GO:0022857">
    <property type="term" value="F:transmembrane transporter activity"/>
    <property type="evidence" value="ECO:0007669"/>
    <property type="project" value="InterPro"/>
</dbReference>
<evidence type="ECO:0000313" key="8">
    <source>
        <dbReference type="EMBL" id="EHQ91758.1"/>
    </source>
</evidence>
<protein>
    <submittedName>
        <fullName evidence="8">Sugar phosphate permease</fullName>
    </submittedName>
</protein>
<organism evidence="8 9">
    <name type="scientific">Desulfosporosinus youngiae DSM 17734</name>
    <dbReference type="NCBI Taxonomy" id="768710"/>
    <lineage>
        <taxon>Bacteria</taxon>
        <taxon>Bacillati</taxon>
        <taxon>Bacillota</taxon>
        <taxon>Clostridia</taxon>
        <taxon>Eubacteriales</taxon>
        <taxon>Desulfitobacteriaceae</taxon>
        <taxon>Desulfosporosinus</taxon>
    </lineage>
</organism>
<keyword evidence="2" id="KW-0813">Transport</keyword>
<keyword evidence="4 6" id="KW-1133">Transmembrane helix</keyword>
<evidence type="ECO:0000256" key="4">
    <source>
        <dbReference type="ARBA" id="ARBA00022989"/>
    </source>
</evidence>
<evidence type="ECO:0000259" key="7">
    <source>
        <dbReference type="PROSITE" id="PS50850"/>
    </source>
</evidence>
<proteinExistence type="predicted"/>
<dbReference type="AlphaFoldDB" id="H5XZ52"/>
<feature type="transmembrane region" description="Helical" evidence="6">
    <location>
        <begin position="160"/>
        <end position="178"/>
    </location>
</feature>
<dbReference type="SUPFAM" id="SSF103473">
    <property type="entry name" value="MFS general substrate transporter"/>
    <property type="match status" value="1"/>
</dbReference>